<sequence length="100" mass="11533">MDAISQKQAEAVQKVLELVMKVKAKKIGGCNFIFNNLDNVIEFHYYPYHSKPPVYSKGVSLNDVLWLTNIQVLIKDVEAIIRNSKYNKEPSQWKILNPIN</sequence>
<organism evidence="1 2">
    <name type="scientific">Ohessyouella blattaphilus</name>
    <dbReference type="NCBI Taxonomy" id="2949333"/>
    <lineage>
        <taxon>Bacteria</taxon>
        <taxon>Bacillati</taxon>
        <taxon>Bacillota</taxon>
        <taxon>Clostridia</taxon>
        <taxon>Lachnospirales</taxon>
        <taxon>Lachnospiraceae</taxon>
        <taxon>Ohessyouella</taxon>
    </lineage>
</organism>
<protein>
    <submittedName>
        <fullName evidence="1">Uncharacterized protein</fullName>
    </submittedName>
</protein>
<name>A0ABT1EHZ9_9FIRM</name>
<dbReference type="Proteomes" id="UP001523565">
    <property type="component" value="Unassembled WGS sequence"/>
</dbReference>
<keyword evidence="2" id="KW-1185">Reference proteome</keyword>
<proteinExistence type="predicted"/>
<comment type="caution">
    <text evidence="1">The sequence shown here is derived from an EMBL/GenBank/DDBJ whole genome shotgun (WGS) entry which is preliminary data.</text>
</comment>
<gene>
    <name evidence="1" type="ORF">NK118_08655</name>
</gene>
<reference evidence="1 2" key="1">
    <citation type="journal article" date="2022" name="Genome Biol. Evol.">
        <title>Host diet, physiology and behaviors set the stage for Lachnospiraceae cladogenesis.</title>
        <authorList>
            <person name="Vera-Ponce De Leon A."/>
            <person name="Schneider M."/>
            <person name="Jahnes B.C."/>
            <person name="Sadowski V."/>
            <person name="Camuy-Velez L.A."/>
            <person name="Duan J."/>
            <person name="Sabree Z.L."/>
        </authorList>
    </citation>
    <scope>NUCLEOTIDE SEQUENCE [LARGE SCALE GENOMIC DNA]</scope>
    <source>
        <strain evidence="1 2">PAL227</strain>
    </source>
</reference>
<accession>A0ABT1EHZ9</accession>
<evidence type="ECO:0000313" key="1">
    <source>
        <dbReference type="EMBL" id="MCP1110320.1"/>
    </source>
</evidence>
<dbReference type="EMBL" id="JAMZFV010000011">
    <property type="protein sequence ID" value="MCP1110320.1"/>
    <property type="molecule type" value="Genomic_DNA"/>
</dbReference>
<dbReference type="RefSeq" id="WP_262069200.1">
    <property type="nucleotide sequence ID" value="NZ_JAMXOC010000011.1"/>
</dbReference>
<evidence type="ECO:0000313" key="2">
    <source>
        <dbReference type="Proteomes" id="UP001523565"/>
    </source>
</evidence>